<keyword evidence="5 7" id="KW-0472">Membrane</keyword>
<dbReference type="Proteomes" id="UP000316313">
    <property type="component" value="Chromosome"/>
</dbReference>
<comment type="subcellular location">
    <subcellularLocation>
        <location evidence="1">Membrane</location>
        <topology evidence="1">Multi-pass membrane protein</topology>
    </subcellularLocation>
</comment>
<feature type="transmembrane region" description="Helical" evidence="7">
    <location>
        <begin position="20"/>
        <end position="37"/>
    </location>
</feature>
<proteinExistence type="inferred from homology"/>
<dbReference type="AlphaFoldDB" id="A0A4Y6UL28"/>
<feature type="compositionally biased region" description="Polar residues" evidence="6">
    <location>
        <begin position="175"/>
        <end position="187"/>
    </location>
</feature>
<gene>
    <name evidence="9" type="ORF">E3D00_07945</name>
</gene>
<feature type="transmembrane region" description="Helical" evidence="7">
    <location>
        <begin position="115"/>
        <end position="134"/>
    </location>
</feature>
<evidence type="ECO:0000256" key="3">
    <source>
        <dbReference type="ARBA" id="ARBA00022692"/>
    </source>
</evidence>
<feature type="transmembrane region" description="Helical" evidence="7">
    <location>
        <begin position="43"/>
        <end position="64"/>
    </location>
</feature>
<dbReference type="GO" id="GO:0005886">
    <property type="term" value="C:plasma membrane"/>
    <property type="evidence" value="ECO:0007669"/>
    <property type="project" value="TreeGrafter"/>
</dbReference>
<name>A0A4Y6UL28_9PROT</name>
<evidence type="ECO:0000256" key="2">
    <source>
        <dbReference type="ARBA" id="ARBA00009399"/>
    </source>
</evidence>
<evidence type="ECO:0000256" key="1">
    <source>
        <dbReference type="ARBA" id="ARBA00004141"/>
    </source>
</evidence>
<dbReference type="OrthoDB" id="7360864at2"/>
<dbReference type="PANTHER" id="PTHR38459">
    <property type="entry name" value="PROPHAGE BACTOPRENOL-LINKED GLUCOSE TRANSLOCASE HOMOLOG"/>
    <property type="match status" value="1"/>
</dbReference>
<dbReference type="Pfam" id="PF04138">
    <property type="entry name" value="GtrA_DPMS_TM"/>
    <property type="match status" value="1"/>
</dbReference>
<organism evidence="9 10">
    <name type="scientific">Swingsia samuiensis</name>
    <dbReference type="NCBI Taxonomy" id="1293412"/>
    <lineage>
        <taxon>Bacteria</taxon>
        <taxon>Pseudomonadati</taxon>
        <taxon>Pseudomonadota</taxon>
        <taxon>Alphaproteobacteria</taxon>
        <taxon>Acetobacterales</taxon>
        <taxon>Acetobacteraceae</taxon>
        <taxon>Swingsia</taxon>
    </lineage>
</organism>
<evidence type="ECO:0000313" key="10">
    <source>
        <dbReference type="Proteomes" id="UP000316313"/>
    </source>
</evidence>
<dbReference type="PANTHER" id="PTHR38459:SF1">
    <property type="entry name" value="PROPHAGE BACTOPRENOL-LINKED GLUCOSE TRANSLOCASE HOMOLOG"/>
    <property type="match status" value="1"/>
</dbReference>
<comment type="similarity">
    <text evidence="2">Belongs to the GtrA family.</text>
</comment>
<sequence>MRRSRIFYPRSRPQIVDQFLRFGLVGGIGFFIDWGTVESLRSTIGLIAATIAAYFVAATFNWILNRFWTFRTTSSDNQHLILQWARFLLANSCGFFLNRGAVFILYALLPITRNYPGIALAIGAACGMFANFSLSRKLVFRAKTPETPSDLLQMAVEFPASGLTSPNPEPHISTYPGTQKLASHNES</sequence>
<evidence type="ECO:0000313" key="9">
    <source>
        <dbReference type="EMBL" id="QDH17500.1"/>
    </source>
</evidence>
<dbReference type="InterPro" id="IPR051401">
    <property type="entry name" value="GtrA_CellWall_Glycosyl"/>
</dbReference>
<dbReference type="InterPro" id="IPR007267">
    <property type="entry name" value="GtrA_DPMS_TM"/>
</dbReference>
<keyword evidence="3 7" id="KW-0812">Transmembrane</keyword>
<accession>A0A4Y6UL28</accession>
<dbReference type="EMBL" id="CP038141">
    <property type="protein sequence ID" value="QDH17500.1"/>
    <property type="molecule type" value="Genomic_DNA"/>
</dbReference>
<protein>
    <submittedName>
        <fullName evidence="9">GtrA family protein</fullName>
    </submittedName>
</protein>
<evidence type="ECO:0000256" key="4">
    <source>
        <dbReference type="ARBA" id="ARBA00022989"/>
    </source>
</evidence>
<feature type="domain" description="GtrA/DPMS transmembrane" evidence="8">
    <location>
        <begin position="21"/>
        <end position="140"/>
    </location>
</feature>
<keyword evidence="10" id="KW-1185">Reference proteome</keyword>
<dbReference type="KEGG" id="ssam:E3D00_07945"/>
<evidence type="ECO:0000256" key="5">
    <source>
        <dbReference type="ARBA" id="ARBA00023136"/>
    </source>
</evidence>
<dbReference type="GO" id="GO:0000271">
    <property type="term" value="P:polysaccharide biosynthetic process"/>
    <property type="evidence" value="ECO:0007669"/>
    <property type="project" value="InterPro"/>
</dbReference>
<keyword evidence="4 7" id="KW-1133">Transmembrane helix</keyword>
<reference evidence="9 10" key="1">
    <citation type="submission" date="2019-03" db="EMBL/GenBank/DDBJ databases">
        <title>The complete genome sequence of Swingsia samuiensis NBRC107927(T).</title>
        <authorList>
            <person name="Chua K.-O."/>
            <person name="Chan K.-G."/>
            <person name="See-Too W.-S."/>
        </authorList>
    </citation>
    <scope>NUCLEOTIDE SEQUENCE [LARGE SCALE GENOMIC DNA]</scope>
    <source>
        <strain evidence="9 10">AH83</strain>
    </source>
</reference>
<evidence type="ECO:0000256" key="7">
    <source>
        <dbReference type="SAM" id="Phobius"/>
    </source>
</evidence>
<dbReference type="RefSeq" id="WP_141461507.1">
    <property type="nucleotide sequence ID" value="NZ_CP038141.1"/>
</dbReference>
<evidence type="ECO:0000256" key="6">
    <source>
        <dbReference type="SAM" id="MobiDB-lite"/>
    </source>
</evidence>
<feature type="region of interest" description="Disordered" evidence="6">
    <location>
        <begin position="163"/>
        <end position="187"/>
    </location>
</feature>
<evidence type="ECO:0000259" key="8">
    <source>
        <dbReference type="Pfam" id="PF04138"/>
    </source>
</evidence>
<feature type="transmembrane region" description="Helical" evidence="7">
    <location>
        <begin position="84"/>
        <end position="109"/>
    </location>
</feature>